<dbReference type="SUPFAM" id="SSF54001">
    <property type="entry name" value="Cysteine proteinases"/>
    <property type="match status" value="1"/>
</dbReference>
<proteinExistence type="inferred from homology"/>
<evidence type="ECO:0008006" key="5">
    <source>
        <dbReference type="Google" id="ProtNLM"/>
    </source>
</evidence>
<evidence type="ECO:0000256" key="1">
    <source>
        <dbReference type="ARBA" id="ARBA00010407"/>
    </source>
</evidence>
<keyword evidence="2" id="KW-1133">Transmembrane helix</keyword>
<organism evidence="3 4">
    <name type="scientific">Ilex paraguariensis</name>
    <name type="common">yerba mate</name>
    <dbReference type="NCBI Taxonomy" id="185542"/>
    <lineage>
        <taxon>Eukaryota</taxon>
        <taxon>Viridiplantae</taxon>
        <taxon>Streptophyta</taxon>
        <taxon>Embryophyta</taxon>
        <taxon>Tracheophyta</taxon>
        <taxon>Spermatophyta</taxon>
        <taxon>Magnoliopsida</taxon>
        <taxon>eudicotyledons</taxon>
        <taxon>Gunneridae</taxon>
        <taxon>Pentapetalae</taxon>
        <taxon>asterids</taxon>
        <taxon>campanulids</taxon>
        <taxon>Aquifoliales</taxon>
        <taxon>Aquifoliaceae</taxon>
        <taxon>Ilex</taxon>
    </lineage>
</organism>
<comment type="similarity">
    <text evidence="1">Belongs to the peptidase C85 family.</text>
</comment>
<accession>A0ABC8SW85</accession>
<keyword evidence="4" id="KW-1185">Reference proteome</keyword>
<keyword evidence="2" id="KW-0472">Membrane</keyword>
<sequence>MEKDGTWAGHMELQAASLVTRCNICIHRHTSPSWYIQNFGNLEAQTIHLSYHDGEHYNSVWLKEDTCSGPARSIVIKADADLSAKSNQAKYAVTTSKGGAGKNIIQAGSIKTVMGRSGCENAEKVEQVIPAKEVAVCCLSFSLQSPKLQGVVTLLILFVAVVFCHMELLKKFLFSYGFVPGFTSSGGVVDAAIEFLIAEQGTEEYLSESDSVPSSADISHGNGWSGGLFSIVSIKAPFPSDFPIMASDDMGSNLQVHASLLGMEEVTGITLHLLFFSFNKLMGGKQH</sequence>
<keyword evidence="2" id="KW-0812">Transmembrane</keyword>
<comment type="caution">
    <text evidence="3">The sequence shown here is derived from an EMBL/GenBank/DDBJ whole genome shotgun (WGS) entry which is preliminary data.</text>
</comment>
<evidence type="ECO:0000313" key="3">
    <source>
        <dbReference type="EMBL" id="CAK9159444.1"/>
    </source>
</evidence>
<dbReference type="EMBL" id="CAUOFW020003358">
    <property type="protein sequence ID" value="CAK9159444.1"/>
    <property type="molecule type" value="Genomic_DNA"/>
</dbReference>
<reference evidence="3 4" key="1">
    <citation type="submission" date="2024-02" db="EMBL/GenBank/DDBJ databases">
        <authorList>
            <person name="Vignale AGUSTIN F."/>
            <person name="Sosa J E."/>
            <person name="Modenutti C."/>
        </authorList>
    </citation>
    <scope>NUCLEOTIDE SEQUENCE [LARGE SCALE GENOMIC DNA]</scope>
</reference>
<dbReference type="InterPro" id="IPR038765">
    <property type="entry name" value="Papain-like_cys_pep_sf"/>
</dbReference>
<dbReference type="AlphaFoldDB" id="A0ABC8SW85"/>
<evidence type="ECO:0000313" key="4">
    <source>
        <dbReference type="Proteomes" id="UP001642360"/>
    </source>
</evidence>
<feature type="transmembrane region" description="Helical" evidence="2">
    <location>
        <begin position="148"/>
        <end position="166"/>
    </location>
</feature>
<name>A0ABC8SW85_9AQUA</name>
<protein>
    <recommendedName>
        <fullName evidence="5">OTU domain-containing protein</fullName>
    </recommendedName>
</protein>
<evidence type="ECO:0000256" key="2">
    <source>
        <dbReference type="SAM" id="Phobius"/>
    </source>
</evidence>
<dbReference type="Proteomes" id="UP001642360">
    <property type="component" value="Unassembled WGS sequence"/>
</dbReference>
<dbReference type="PANTHER" id="PTHR12419:SF7">
    <property type="entry name" value="OTU DOMAIN-CONTAINING PROTEIN 3"/>
    <property type="match status" value="1"/>
</dbReference>
<dbReference type="Gene3D" id="3.90.70.80">
    <property type="match status" value="1"/>
</dbReference>
<dbReference type="PANTHER" id="PTHR12419">
    <property type="entry name" value="OTU DOMAIN CONTAINING PROTEIN"/>
    <property type="match status" value="1"/>
</dbReference>
<dbReference type="InterPro" id="IPR050704">
    <property type="entry name" value="Peptidase_C85-like"/>
</dbReference>
<gene>
    <name evidence="3" type="ORF">ILEXP_LOCUS28142</name>
</gene>